<keyword evidence="5 7" id="KW-0472">Membrane</keyword>
<evidence type="ECO:0000313" key="9">
    <source>
        <dbReference type="Proteomes" id="UP000044602"/>
    </source>
</evidence>
<dbReference type="GO" id="GO:0032472">
    <property type="term" value="P:Golgi calcium ion transport"/>
    <property type="evidence" value="ECO:0007669"/>
    <property type="project" value="TreeGrafter"/>
</dbReference>
<dbReference type="Pfam" id="PF01169">
    <property type="entry name" value="GDT1"/>
    <property type="match status" value="2"/>
</dbReference>
<feature type="compositionally biased region" description="Basic and acidic residues" evidence="6">
    <location>
        <begin position="363"/>
        <end position="379"/>
    </location>
</feature>
<dbReference type="Proteomes" id="UP000044602">
    <property type="component" value="Unassembled WGS sequence"/>
</dbReference>
<gene>
    <name evidence="8" type="ORF">BN1708_013720</name>
</gene>
<proteinExistence type="inferred from homology"/>
<name>A0A0G4LP98_VERLO</name>
<feature type="transmembrane region" description="Helical" evidence="7">
    <location>
        <begin position="519"/>
        <end position="537"/>
    </location>
</feature>
<feature type="transmembrane region" description="Helical" evidence="7">
    <location>
        <begin position="435"/>
        <end position="458"/>
    </location>
</feature>
<dbReference type="GO" id="GO:0000329">
    <property type="term" value="C:fungal-type vacuole membrane"/>
    <property type="evidence" value="ECO:0007669"/>
    <property type="project" value="TreeGrafter"/>
</dbReference>
<dbReference type="InterPro" id="IPR049555">
    <property type="entry name" value="GDT1-like_CS"/>
</dbReference>
<keyword evidence="9" id="KW-1185">Reference proteome</keyword>
<reference evidence="9" key="1">
    <citation type="submission" date="2015-05" db="EMBL/GenBank/DDBJ databases">
        <authorList>
            <person name="Fogelqvist Johan"/>
        </authorList>
    </citation>
    <scope>NUCLEOTIDE SEQUENCE [LARGE SCALE GENOMIC DNA]</scope>
</reference>
<evidence type="ECO:0000256" key="3">
    <source>
        <dbReference type="ARBA" id="ARBA00022692"/>
    </source>
</evidence>
<dbReference type="PANTHER" id="PTHR12608:SF1">
    <property type="entry name" value="TRANSMEMBRANE PROTEIN 165"/>
    <property type="match status" value="1"/>
</dbReference>
<evidence type="ECO:0008006" key="10">
    <source>
        <dbReference type="Google" id="ProtNLM"/>
    </source>
</evidence>
<evidence type="ECO:0000313" key="8">
    <source>
        <dbReference type="EMBL" id="CRK23550.1"/>
    </source>
</evidence>
<sequence>GQVVNSSASPQQLSPFLSTASYHHCSSPPAFISLPPSLLSNTDTAIMRLRSRPLSLILLLIPSLVAALASEQTIHNEPRAVAPEIPVAEIGKRQDVGTKGAPVDGRDGMPHQGPFVDRNHNTDDLVKDLPPLEGRPDDPTIVDGKRIPETNDGVMNDRDRQKPKEGTIGTEGGVSEKDKARKAGDNVPEAPKTPSPSDQDRPEHEHEHGTANEVAGLGKPADLPKSLDDIPPPVPDSANKDHLDVSKSHPKDASALEEEDEGIIQPFHSFVLSLTMILVSEVGDKTFLVAALMAMKHDRLVVFSAAFGALLVMTVLSAVLGHAVPTLIPKRLTSFAAAGLFFVFGAKLLREGMAMDPNEGVTEELHEVERELAEKEKESAAAGRRRGNSHAVSPYALEMGLGDGDHRKSRSKSRFPSPPRSPSSSRSRSRSGGRYASAASFFQGLGNLSSLLLSPAWVQTFVMTFLGEWGDRSQIATIAMAAGQDYWWVTLGAMTGHCVCTGVAVIGGRAIAGKVSLKVVTIGGALAFLLFGFIYFIEALYA</sequence>
<keyword evidence="3 7" id="KW-0812">Transmembrane</keyword>
<dbReference type="PROSITE" id="PS01214">
    <property type="entry name" value="UPF0016"/>
    <property type="match status" value="1"/>
</dbReference>
<evidence type="ECO:0000256" key="1">
    <source>
        <dbReference type="ARBA" id="ARBA00004141"/>
    </source>
</evidence>
<feature type="compositionally biased region" description="Basic and acidic residues" evidence="6">
    <location>
        <begin position="238"/>
        <end position="254"/>
    </location>
</feature>
<dbReference type="EMBL" id="CVQH01015780">
    <property type="protein sequence ID" value="CRK23550.1"/>
    <property type="molecule type" value="Genomic_DNA"/>
</dbReference>
<dbReference type="GO" id="GO:0032468">
    <property type="term" value="P:Golgi calcium ion homeostasis"/>
    <property type="evidence" value="ECO:0007669"/>
    <property type="project" value="TreeGrafter"/>
</dbReference>
<feature type="transmembrane region" description="Helical" evidence="7">
    <location>
        <begin position="486"/>
        <end position="507"/>
    </location>
</feature>
<accession>A0A0G4LP98</accession>
<feature type="compositionally biased region" description="Basic and acidic residues" evidence="6">
    <location>
        <begin position="198"/>
        <end position="210"/>
    </location>
</feature>
<comment type="similarity">
    <text evidence="2">Belongs to the GDT1 family.</text>
</comment>
<evidence type="ECO:0000256" key="6">
    <source>
        <dbReference type="SAM" id="MobiDB-lite"/>
    </source>
</evidence>
<evidence type="ECO:0000256" key="7">
    <source>
        <dbReference type="SAM" id="Phobius"/>
    </source>
</evidence>
<feature type="transmembrane region" description="Helical" evidence="7">
    <location>
        <begin position="300"/>
        <end position="320"/>
    </location>
</feature>
<dbReference type="AlphaFoldDB" id="A0A0G4LP98"/>
<dbReference type="PANTHER" id="PTHR12608">
    <property type="entry name" value="TRANSMEMBRANE PROTEIN HTP-1 RELATED"/>
    <property type="match status" value="1"/>
</dbReference>
<feature type="compositionally biased region" description="Basic and acidic residues" evidence="6">
    <location>
        <begin position="117"/>
        <end position="127"/>
    </location>
</feature>
<feature type="compositionally biased region" description="Basic and acidic residues" evidence="6">
    <location>
        <begin position="174"/>
        <end position="184"/>
    </location>
</feature>
<feature type="region of interest" description="Disordered" evidence="6">
    <location>
        <begin position="361"/>
        <end position="432"/>
    </location>
</feature>
<evidence type="ECO:0000256" key="4">
    <source>
        <dbReference type="ARBA" id="ARBA00022989"/>
    </source>
</evidence>
<protein>
    <recommendedName>
        <fullName evidence="10">GDT1 family protein</fullName>
    </recommendedName>
</protein>
<feature type="compositionally biased region" description="Basic and acidic residues" evidence="6">
    <location>
        <begin position="134"/>
        <end position="165"/>
    </location>
</feature>
<feature type="transmembrane region" description="Helical" evidence="7">
    <location>
        <begin position="332"/>
        <end position="349"/>
    </location>
</feature>
<dbReference type="GO" id="GO:0015085">
    <property type="term" value="F:calcium ion transmembrane transporter activity"/>
    <property type="evidence" value="ECO:0007669"/>
    <property type="project" value="TreeGrafter"/>
</dbReference>
<dbReference type="GO" id="GO:0005384">
    <property type="term" value="F:manganese ion transmembrane transporter activity"/>
    <property type="evidence" value="ECO:0007669"/>
    <property type="project" value="TreeGrafter"/>
</dbReference>
<dbReference type="InterPro" id="IPR001727">
    <property type="entry name" value="GDT1-like"/>
</dbReference>
<feature type="region of interest" description="Disordered" evidence="6">
    <location>
        <begin position="94"/>
        <end position="259"/>
    </location>
</feature>
<dbReference type="STRING" id="100787.A0A0G4LP98"/>
<evidence type="ECO:0000256" key="2">
    <source>
        <dbReference type="ARBA" id="ARBA00009190"/>
    </source>
</evidence>
<organism evidence="8 9">
    <name type="scientific">Verticillium longisporum</name>
    <name type="common">Verticillium dahliae var. longisporum</name>
    <dbReference type="NCBI Taxonomy" id="100787"/>
    <lineage>
        <taxon>Eukaryota</taxon>
        <taxon>Fungi</taxon>
        <taxon>Dikarya</taxon>
        <taxon>Ascomycota</taxon>
        <taxon>Pezizomycotina</taxon>
        <taxon>Sordariomycetes</taxon>
        <taxon>Hypocreomycetidae</taxon>
        <taxon>Glomerellales</taxon>
        <taxon>Plectosphaerellaceae</taxon>
        <taxon>Verticillium</taxon>
    </lineage>
</organism>
<feature type="non-terminal residue" evidence="8">
    <location>
        <position position="1"/>
    </location>
</feature>
<dbReference type="GO" id="GO:0005794">
    <property type="term" value="C:Golgi apparatus"/>
    <property type="evidence" value="ECO:0007669"/>
    <property type="project" value="TreeGrafter"/>
</dbReference>
<evidence type="ECO:0000256" key="5">
    <source>
        <dbReference type="ARBA" id="ARBA00023136"/>
    </source>
</evidence>
<keyword evidence="4 7" id="KW-1133">Transmembrane helix</keyword>
<comment type="subcellular location">
    <subcellularLocation>
        <location evidence="1">Membrane</location>
        <topology evidence="1">Multi-pass membrane protein</topology>
    </subcellularLocation>
</comment>
<feature type="compositionally biased region" description="Low complexity" evidence="6">
    <location>
        <begin position="422"/>
        <end position="432"/>
    </location>
</feature>